<dbReference type="EMBL" id="FMZM01000005">
    <property type="protein sequence ID" value="SDD04348.1"/>
    <property type="molecule type" value="Genomic_DNA"/>
</dbReference>
<keyword evidence="2" id="KW-1185">Reference proteome</keyword>
<dbReference type="OrthoDB" id="3789450at2"/>
<dbReference type="STRING" id="1045774.SAMN05421872_105294"/>
<sequence length="114" mass="12641">MTRRTWIPLSVALGLALVALLSWGAHAVYVREIRGVPLIDEWQCSDGEVPVTYPEGGAECLREGVELPAGATLDPLGNRPFSCDQRWGWTVVVKGEDEDCLRDGRPLPEGWRVR</sequence>
<gene>
    <name evidence="1" type="ORF">SAMN05421872_105294</name>
</gene>
<name>A0A1G6RIG0_9ACTN</name>
<evidence type="ECO:0000313" key="1">
    <source>
        <dbReference type="EMBL" id="SDD04348.1"/>
    </source>
</evidence>
<dbReference type="RefSeq" id="WP_139175488.1">
    <property type="nucleotide sequence ID" value="NZ_FMZM01000005.1"/>
</dbReference>
<accession>A0A1G6RIG0</accession>
<dbReference type="Proteomes" id="UP000199034">
    <property type="component" value="Unassembled WGS sequence"/>
</dbReference>
<dbReference type="AlphaFoldDB" id="A0A1G6RIG0"/>
<organism evidence="1 2">
    <name type="scientific">Nocardioides lianchengensis</name>
    <dbReference type="NCBI Taxonomy" id="1045774"/>
    <lineage>
        <taxon>Bacteria</taxon>
        <taxon>Bacillati</taxon>
        <taxon>Actinomycetota</taxon>
        <taxon>Actinomycetes</taxon>
        <taxon>Propionibacteriales</taxon>
        <taxon>Nocardioidaceae</taxon>
        <taxon>Nocardioides</taxon>
    </lineage>
</organism>
<proteinExistence type="predicted"/>
<reference evidence="1 2" key="1">
    <citation type="submission" date="2016-10" db="EMBL/GenBank/DDBJ databases">
        <authorList>
            <person name="de Groot N.N."/>
        </authorList>
    </citation>
    <scope>NUCLEOTIDE SEQUENCE [LARGE SCALE GENOMIC DNA]</scope>
    <source>
        <strain evidence="1 2">CGMCC 4.6858</strain>
    </source>
</reference>
<evidence type="ECO:0000313" key="2">
    <source>
        <dbReference type="Proteomes" id="UP000199034"/>
    </source>
</evidence>
<protein>
    <submittedName>
        <fullName evidence="1">Uncharacterized protein</fullName>
    </submittedName>
</protein>